<evidence type="ECO:0000256" key="1">
    <source>
        <dbReference type="SAM" id="MobiDB-lite"/>
    </source>
</evidence>
<proteinExistence type="predicted"/>
<accession>A0A3D8QZH9</accession>
<gene>
    <name evidence="2" type="ORF">DSM5745_09055</name>
</gene>
<dbReference type="RefSeq" id="XP_026600157.1">
    <property type="nucleotide sequence ID" value="XM_026751071.1"/>
</dbReference>
<dbReference type="OrthoDB" id="5331170at2759"/>
<name>A0A3D8QZH9_9EURO</name>
<evidence type="ECO:0000313" key="2">
    <source>
        <dbReference type="EMBL" id="RDW67189.1"/>
    </source>
</evidence>
<comment type="caution">
    <text evidence="2">The sequence shown here is derived from an EMBL/GenBank/DDBJ whole genome shotgun (WGS) entry which is preliminary data.</text>
</comment>
<dbReference type="Proteomes" id="UP000256690">
    <property type="component" value="Unassembled WGS sequence"/>
</dbReference>
<keyword evidence="3" id="KW-1185">Reference proteome</keyword>
<dbReference type="AlphaFoldDB" id="A0A3D8QZH9"/>
<feature type="region of interest" description="Disordered" evidence="1">
    <location>
        <begin position="90"/>
        <end position="163"/>
    </location>
</feature>
<sequence length="286" mass="33507">MSREMHPSASASASASYSPNVVTIIERRPKTILKPRPKSDFSSRLVQIWPKDPQPGNPEHWSAWRRWKDVFTGKGPDIYVERERRTQTRTRRCSYSYSESQRHGDRDNGPYSDNYVHKEVRFDLDERSPRSSRSPSPGGFHIGRPGGIRGGPSGGNAGELTPSRGDGYANTGWSLWHKDHLKWCRVRNCDVCEQILEQERKDNAFFWARRPSDDRYDHRTRTYGIPDLGTWSGKVYCDDPSHVVPRQYWDKDRRALPENLYHDIVHGAHEDRRQRRRRVSRYDLFR</sequence>
<dbReference type="EMBL" id="PVWQ01000012">
    <property type="protein sequence ID" value="RDW67189.1"/>
    <property type="molecule type" value="Genomic_DNA"/>
</dbReference>
<protein>
    <submittedName>
        <fullName evidence="2">Uncharacterized protein</fullName>
    </submittedName>
</protein>
<evidence type="ECO:0000313" key="3">
    <source>
        <dbReference type="Proteomes" id="UP000256690"/>
    </source>
</evidence>
<organism evidence="2 3">
    <name type="scientific">Aspergillus mulundensis</name>
    <dbReference type="NCBI Taxonomy" id="1810919"/>
    <lineage>
        <taxon>Eukaryota</taxon>
        <taxon>Fungi</taxon>
        <taxon>Dikarya</taxon>
        <taxon>Ascomycota</taxon>
        <taxon>Pezizomycotina</taxon>
        <taxon>Eurotiomycetes</taxon>
        <taxon>Eurotiomycetidae</taxon>
        <taxon>Eurotiales</taxon>
        <taxon>Aspergillaceae</taxon>
        <taxon>Aspergillus</taxon>
        <taxon>Aspergillus subgen. Nidulantes</taxon>
    </lineage>
</organism>
<reference evidence="2 3" key="1">
    <citation type="journal article" date="2018" name="IMA Fungus">
        <title>IMA Genome-F 9: Draft genome sequence of Annulohypoxylon stygium, Aspergillus mulundensis, Berkeleyomyces basicola (syn. Thielaviopsis basicola), Ceratocystis smalleyi, two Cercospora beticola strains, Coleophoma cylindrospora, Fusarium fracticaudum, Phialophora cf. hyalina, and Morchella septimelata.</title>
        <authorList>
            <person name="Wingfield B.D."/>
            <person name="Bills G.F."/>
            <person name="Dong Y."/>
            <person name="Huang W."/>
            <person name="Nel W.J."/>
            <person name="Swalarsk-Parry B.S."/>
            <person name="Vaghefi N."/>
            <person name="Wilken P.M."/>
            <person name="An Z."/>
            <person name="de Beer Z.W."/>
            <person name="De Vos L."/>
            <person name="Chen L."/>
            <person name="Duong T.A."/>
            <person name="Gao Y."/>
            <person name="Hammerbacher A."/>
            <person name="Kikkert J.R."/>
            <person name="Li Y."/>
            <person name="Li H."/>
            <person name="Li K."/>
            <person name="Li Q."/>
            <person name="Liu X."/>
            <person name="Ma X."/>
            <person name="Naidoo K."/>
            <person name="Pethybridge S.J."/>
            <person name="Sun J."/>
            <person name="Steenkamp E.T."/>
            <person name="van der Nest M.A."/>
            <person name="van Wyk S."/>
            <person name="Wingfield M.J."/>
            <person name="Xiong C."/>
            <person name="Yue Q."/>
            <person name="Zhang X."/>
        </authorList>
    </citation>
    <scope>NUCLEOTIDE SEQUENCE [LARGE SCALE GENOMIC DNA]</scope>
    <source>
        <strain evidence="2 3">DSM 5745</strain>
    </source>
</reference>
<dbReference type="GeneID" id="38119425"/>
<feature type="compositionally biased region" description="Gly residues" evidence="1">
    <location>
        <begin position="140"/>
        <end position="157"/>
    </location>
</feature>
<feature type="compositionally biased region" description="Basic and acidic residues" evidence="1">
    <location>
        <begin position="115"/>
        <end position="129"/>
    </location>
</feature>